<evidence type="ECO:0000256" key="1">
    <source>
        <dbReference type="SAM" id="MobiDB-lite"/>
    </source>
</evidence>
<feature type="region of interest" description="Disordered" evidence="1">
    <location>
        <begin position="34"/>
        <end position="54"/>
    </location>
</feature>
<organism evidence="2 3">
    <name type="scientific">Brassica campestris</name>
    <name type="common">Field mustard</name>
    <dbReference type="NCBI Taxonomy" id="3711"/>
    <lineage>
        <taxon>Eukaryota</taxon>
        <taxon>Viridiplantae</taxon>
        <taxon>Streptophyta</taxon>
        <taxon>Embryophyta</taxon>
        <taxon>Tracheophyta</taxon>
        <taxon>Spermatophyta</taxon>
        <taxon>Magnoliopsida</taxon>
        <taxon>eudicotyledons</taxon>
        <taxon>Gunneridae</taxon>
        <taxon>Pentapetalae</taxon>
        <taxon>rosids</taxon>
        <taxon>malvids</taxon>
        <taxon>Brassicales</taxon>
        <taxon>Brassicaceae</taxon>
        <taxon>Brassiceae</taxon>
        <taxon>Brassica</taxon>
    </lineage>
</organism>
<dbReference type="AlphaFoldDB" id="A0A398A3P5"/>
<gene>
    <name evidence="2" type="ORF">BRARA_C03662</name>
</gene>
<evidence type="ECO:0000313" key="2">
    <source>
        <dbReference type="EMBL" id="RID71738.1"/>
    </source>
</evidence>
<reference evidence="2 3" key="1">
    <citation type="submission" date="2018-06" db="EMBL/GenBank/DDBJ databases">
        <title>WGS assembly of Brassica rapa FPsc.</title>
        <authorList>
            <person name="Bowman J."/>
            <person name="Kohchi T."/>
            <person name="Yamato K."/>
            <person name="Jenkins J."/>
            <person name="Shu S."/>
            <person name="Ishizaki K."/>
            <person name="Yamaoka S."/>
            <person name="Nishihama R."/>
            <person name="Nakamura Y."/>
            <person name="Berger F."/>
            <person name="Adam C."/>
            <person name="Aki S."/>
            <person name="Althoff F."/>
            <person name="Araki T."/>
            <person name="Arteaga-Vazquez M."/>
            <person name="Balasubrmanian S."/>
            <person name="Bauer D."/>
            <person name="Boehm C."/>
            <person name="Briginshaw L."/>
            <person name="Caballero-Perez J."/>
            <person name="Catarino B."/>
            <person name="Chen F."/>
            <person name="Chiyoda S."/>
            <person name="Chovatia M."/>
            <person name="Davies K."/>
            <person name="Delmans M."/>
            <person name="Demura T."/>
            <person name="Dierschke T."/>
            <person name="Dolan L."/>
            <person name="Dorantes-Acosta A."/>
            <person name="Eklund D."/>
            <person name="Florent S."/>
            <person name="Flores-Sandoval E."/>
            <person name="Fujiyama A."/>
            <person name="Fukuzawa H."/>
            <person name="Galik B."/>
            <person name="Grimanelli D."/>
            <person name="Grimwood J."/>
            <person name="Grossniklaus U."/>
            <person name="Hamada T."/>
            <person name="Haseloff J."/>
            <person name="Hetherington A."/>
            <person name="Higo A."/>
            <person name="Hirakawa Y."/>
            <person name="Hundley H."/>
            <person name="Ikeda Y."/>
            <person name="Inoue K."/>
            <person name="Inoue S."/>
            <person name="Ishida S."/>
            <person name="Jia Q."/>
            <person name="Kakita M."/>
            <person name="Kanazawa T."/>
            <person name="Kawai Y."/>
            <person name="Kawashima T."/>
            <person name="Kennedy M."/>
            <person name="Kinose K."/>
            <person name="Kinoshita T."/>
            <person name="Kohara Y."/>
            <person name="Koide E."/>
            <person name="Komatsu K."/>
            <person name="Kopischke S."/>
            <person name="Kubo M."/>
            <person name="Kyozuka J."/>
            <person name="Lagercrantz U."/>
            <person name="Lin S."/>
            <person name="Lindquist E."/>
            <person name="Lipzen A."/>
            <person name="Lu C."/>
            <person name="Luna E."/>
            <person name="Martienssen R."/>
            <person name="Minamino N."/>
            <person name="Mizutani M."/>
            <person name="Mizutani M."/>
            <person name="Mochizuki N."/>
            <person name="Monte I."/>
            <person name="Mosher R."/>
            <person name="Nagasaki H."/>
            <person name="Nakagami H."/>
            <person name="Naramoto S."/>
            <person name="Nishitani K."/>
            <person name="Ohtani M."/>
            <person name="Okamoto T."/>
            <person name="Okumura M."/>
            <person name="Phillips J."/>
            <person name="Pollak B."/>
            <person name="Reinders A."/>
            <person name="Roevekamp M."/>
            <person name="Sano R."/>
            <person name="Sawa S."/>
            <person name="Schmid M."/>
            <person name="Shirakawa M."/>
            <person name="Solano R."/>
            <person name="Spunde A."/>
            <person name="Suetsugu N."/>
            <person name="Sugano S."/>
            <person name="Sugiyama A."/>
            <person name="Sun R."/>
            <person name="Suzuki Y."/>
            <person name="Takenaka M."/>
            <person name="Takezawa D."/>
            <person name="Tomogane H."/>
            <person name="Tsuzuki M."/>
            <person name="Ueda T."/>
            <person name="Umeda M."/>
            <person name="Ward J."/>
            <person name="Watanabe Y."/>
            <person name="Yazaki K."/>
            <person name="Yokoyama R."/>
            <person name="Yoshitake Y."/>
            <person name="Yotsui I."/>
            <person name="Zachgo S."/>
            <person name="Schmutz J."/>
        </authorList>
    </citation>
    <scope>NUCLEOTIDE SEQUENCE [LARGE SCALE GENOMIC DNA]</scope>
    <source>
        <strain evidence="3">cv. B-3</strain>
    </source>
</reference>
<name>A0A398A3P5_BRACM</name>
<accession>A0A398A3P5</accession>
<evidence type="ECO:0000313" key="3">
    <source>
        <dbReference type="Proteomes" id="UP000264353"/>
    </source>
</evidence>
<proteinExistence type="predicted"/>
<dbReference type="EMBL" id="CM010630">
    <property type="protein sequence ID" value="RID71738.1"/>
    <property type="molecule type" value="Genomic_DNA"/>
</dbReference>
<dbReference type="Proteomes" id="UP000264353">
    <property type="component" value="Chromosome A3"/>
</dbReference>
<sequence>MSVIRPSPIPIPRCRSQTVYRRLHSIHFIHHHQRRRRWNPRSEAEDTATARSPEAAGGKMVVELVGAFNEVTERMNSVWLSTSSSRLLFKALKLSIPILQSLPLASDGRSPLSKALSLSILLADLQVPPLSLNCHVFI</sequence>
<protein>
    <submittedName>
        <fullName evidence="2">Uncharacterized protein</fullName>
    </submittedName>
</protein>